<dbReference type="PROSITE" id="PS51257">
    <property type="entry name" value="PROKAR_LIPOPROTEIN"/>
    <property type="match status" value="1"/>
</dbReference>
<evidence type="ECO:0000313" key="2">
    <source>
        <dbReference type="Proteomes" id="UP001281003"/>
    </source>
</evidence>
<name>A0AAE0PCP8_SORBR</name>
<organism evidence="1 2">
    <name type="scientific">Sordaria brevicollis</name>
    <dbReference type="NCBI Taxonomy" id="83679"/>
    <lineage>
        <taxon>Eukaryota</taxon>
        <taxon>Fungi</taxon>
        <taxon>Dikarya</taxon>
        <taxon>Ascomycota</taxon>
        <taxon>Pezizomycotina</taxon>
        <taxon>Sordariomycetes</taxon>
        <taxon>Sordariomycetidae</taxon>
        <taxon>Sordariales</taxon>
        <taxon>Sordariaceae</taxon>
        <taxon>Sordaria</taxon>
    </lineage>
</organism>
<reference evidence="1" key="2">
    <citation type="submission" date="2023-07" db="EMBL/GenBank/DDBJ databases">
        <authorList>
            <consortium name="Lawrence Berkeley National Laboratory"/>
            <person name="Haridas S."/>
            <person name="Hensen N."/>
            <person name="Bonometti L."/>
            <person name="Westerberg I."/>
            <person name="Brannstrom I.O."/>
            <person name="Guillou S."/>
            <person name="Cros-Aarteil S."/>
            <person name="Calhoun S."/>
            <person name="Kuo A."/>
            <person name="Mondo S."/>
            <person name="Pangilinan J."/>
            <person name="Riley R."/>
            <person name="LaButti K."/>
            <person name="Andreopoulos B."/>
            <person name="Lipzen A."/>
            <person name="Chen C."/>
            <person name="Yanf M."/>
            <person name="Daum C."/>
            <person name="Ng V."/>
            <person name="Clum A."/>
            <person name="Steindorff A."/>
            <person name="Ohm R."/>
            <person name="Martin F."/>
            <person name="Silar P."/>
            <person name="Natvig D."/>
            <person name="Lalanne C."/>
            <person name="Gautier V."/>
            <person name="Ament-velasquez S.L."/>
            <person name="Kruys A."/>
            <person name="Hutchinson M.I."/>
            <person name="Powell A.J."/>
            <person name="Barry K."/>
            <person name="Miller A.N."/>
            <person name="Grigoriev I.V."/>
            <person name="Debuchy R."/>
            <person name="Gladieux P."/>
            <person name="Thoren M.H."/>
            <person name="Johannesson H."/>
        </authorList>
    </citation>
    <scope>NUCLEOTIDE SEQUENCE</scope>
    <source>
        <strain evidence="1">FGSC 1904</strain>
    </source>
</reference>
<accession>A0AAE0PCP8</accession>
<evidence type="ECO:0000313" key="1">
    <source>
        <dbReference type="EMBL" id="KAK3397504.1"/>
    </source>
</evidence>
<gene>
    <name evidence="1" type="ORF">B0T20DRAFT_507417</name>
</gene>
<dbReference type="PANTHER" id="PTHR34724">
    <property type="entry name" value="OS12G0596101 PROTEIN"/>
    <property type="match status" value="1"/>
</dbReference>
<dbReference type="EMBL" id="JAUTDP010000007">
    <property type="protein sequence ID" value="KAK3397504.1"/>
    <property type="molecule type" value="Genomic_DNA"/>
</dbReference>
<proteinExistence type="predicted"/>
<comment type="caution">
    <text evidence="1">The sequence shown here is derived from an EMBL/GenBank/DDBJ whole genome shotgun (WGS) entry which is preliminary data.</text>
</comment>
<dbReference type="Proteomes" id="UP001281003">
    <property type="component" value="Unassembled WGS sequence"/>
</dbReference>
<protein>
    <submittedName>
        <fullName evidence="1">Uncharacterized protein</fullName>
    </submittedName>
</protein>
<dbReference type="PANTHER" id="PTHR34724:SF2">
    <property type="entry name" value="OS12G0596101 PROTEIN"/>
    <property type="match status" value="1"/>
</dbReference>
<reference evidence="1" key="1">
    <citation type="journal article" date="2023" name="Mol. Phylogenet. Evol.">
        <title>Genome-scale phylogeny and comparative genomics of the fungal order Sordariales.</title>
        <authorList>
            <person name="Hensen N."/>
            <person name="Bonometti L."/>
            <person name="Westerberg I."/>
            <person name="Brannstrom I.O."/>
            <person name="Guillou S."/>
            <person name="Cros-Aarteil S."/>
            <person name="Calhoun S."/>
            <person name="Haridas S."/>
            <person name="Kuo A."/>
            <person name="Mondo S."/>
            <person name="Pangilinan J."/>
            <person name="Riley R."/>
            <person name="LaButti K."/>
            <person name="Andreopoulos B."/>
            <person name="Lipzen A."/>
            <person name="Chen C."/>
            <person name="Yan M."/>
            <person name="Daum C."/>
            <person name="Ng V."/>
            <person name="Clum A."/>
            <person name="Steindorff A."/>
            <person name="Ohm R.A."/>
            <person name="Martin F."/>
            <person name="Silar P."/>
            <person name="Natvig D.O."/>
            <person name="Lalanne C."/>
            <person name="Gautier V."/>
            <person name="Ament-Velasquez S.L."/>
            <person name="Kruys A."/>
            <person name="Hutchinson M.I."/>
            <person name="Powell A.J."/>
            <person name="Barry K."/>
            <person name="Miller A.N."/>
            <person name="Grigoriev I.V."/>
            <person name="Debuchy R."/>
            <person name="Gladieux P."/>
            <person name="Hiltunen Thoren M."/>
            <person name="Johannesson H."/>
        </authorList>
    </citation>
    <scope>NUCLEOTIDE SEQUENCE</scope>
    <source>
        <strain evidence="1">FGSC 1904</strain>
    </source>
</reference>
<dbReference type="AlphaFoldDB" id="A0AAE0PCP8"/>
<sequence>MCHKAACPVCHGVTWIGCGNHVPKVMDSVPKNEWCKCEPKIEKDGHQYPPKGSVTGVCTVF</sequence>
<keyword evidence="2" id="KW-1185">Reference proteome</keyword>